<proteinExistence type="predicted"/>
<dbReference type="EMBL" id="NAOO01000014">
    <property type="protein sequence ID" value="RFB93819.1"/>
    <property type="molecule type" value="Genomic_DNA"/>
</dbReference>
<dbReference type="GO" id="GO:0006355">
    <property type="term" value="P:regulation of DNA-templated transcription"/>
    <property type="evidence" value="ECO:0007669"/>
    <property type="project" value="InterPro"/>
</dbReference>
<reference evidence="2 3" key="1">
    <citation type="submission" date="2017-03" db="EMBL/GenBank/DDBJ databases">
        <title>Genome analysis of Rhizobial strains effectives or ineffectives for nitrogen fixation isolated from bean seeds.</title>
        <authorList>
            <person name="Peralta H."/>
            <person name="Aguilar-Vera A."/>
            <person name="Mora Y."/>
            <person name="Vargas-Lagunas C."/>
            <person name="Girard L."/>
            <person name="Mora J."/>
        </authorList>
    </citation>
    <scope>NUCLEOTIDE SEQUENCE [LARGE SCALE GENOMIC DNA]</scope>
    <source>
        <strain evidence="2 3">CCGM5</strain>
    </source>
</reference>
<dbReference type="RefSeq" id="WP_116273653.1">
    <property type="nucleotide sequence ID" value="NZ_KZ859521.1"/>
</dbReference>
<evidence type="ECO:0000313" key="3">
    <source>
        <dbReference type="Proteomes" id="UP000256748"/>
    </source>
</evidence>
<dbReference type="SMART" id="SM00421">
    <property type="entry name" value="HTH_LUXR"/>
    <property type="match status" value="1"/>
</dbReference>
<name>A0A3E1BKG0_RHILT</name>
<dbReference type="Gene3D" id="1.10.10.10">
    <property type="entry name" value="Winged helix-like DNA-binding domain superfamily/Winged helix DNA-binding domain"/>
    <property type="match status" value="1"/>
</dbReference>
<protein>
    <recommendedName>
        <fullName evidence="1">HTH luxR-type domain-containing protein</fullName>
    </recommendedName>
</protein>
<dbReference type="InterPro" id="IPR016032">
    <property type="entry name" value="Sig_transdc_resp-reg_C-effctor"/>
</dbReference>
<dbReference type="PROSITE" id="PS50043">
    <property type="entry name" value="HTH_LUXR_2"/>
    <property type="match status" value="1"/>
</dbReference>
<accession>A0A3E1BKG0</accession>
<organism evidence="2 3">
    <name type="scientific">Rhizobium leguminosarum bv. trifolii</name>
    <dbReference type="NCBI Taxonomy" id="386"/>
    <lineage>
        <taxon>Bacteria</taxon>
        <taxon>Pseudomonadati</taxon>
        <taxon>Pseudomonadota</taxon>
        <taxon>Alphaproteobacteria</taxon>
        <taxon>Hyphomicrobiales</taxon>
        <taxon>Rhizobiaceae</taxon>
        <taxon>Rhizobium/Agrobacterium group</taxon>
        <taxon>Rhizobium</taxon>
    </lineage>
</organism>
<feature type="domain" description="HTH luxR-type" evidence="1">
    <location>
        <begin position="226"/>
        <end position="291"/>
    </location>
</feature>
<dbReference type="SUPFAM" id="SSF46894">
    <property type="entry name" value="C-terminal effector domain of the bipartite response regulators"/>
    <property type="match status" value="1"/>
</dbReference>
<sequence length="297" mass="32212">MNRDVRFNGVGVMLKQGVATDLGFVTLDILRSDPYSQEWLRPFGLKWFAGVPVGDGLEKWAPSIQRSEERGPFTMEELDQLRLLSRGVSSAAAVGSALGFARAEAALEAFEISNKAVVILNRSGEAVLLNRAAERLLCDDLQIRNGHLTCRDTVARRTLGAAIHAVCKSAPGSELLHPIRITRQNGSAIVAFVTPARGVALDVFSPCQAFVILIDPMERRIPSPEVLQKLFPLTPTEARLAYRLATGHKLHDLAATCGFSYETGRNHLKSIFAKLGVNSQSDLVAALVSIATPLGIF</sequence>
<dbReference type="GO" id="GO:0003677">
    <property type="term" value="F:DNA binding"/>
    <property type="evidence" value="ECO:0007669"/>
    <property type="project" value="InterPro"/>
</dbReference>
<dbReference type="Proteomes" id="UP000256748">
    <property type="component" value="Unassembled WGS sequence"/>
</dbReference>
<dbReference type="InterPro" id="IPR036388">
    <property type="entry name" value="WH-like_DNA-bd_sf"/>
</dbReference>
<evidence type="ECO:0000259" key="1">
    <source>
        <dbReference type="PROSITE" id="PS50043"/>
    </source>
</evidence>
<gene>
    <name evidence="2" type="ORF">B5K10_13380</name>
</gene>
<evidence type="ECO:0000313" key="2">
    <source>
        <dbReference type="EMBL" id="RFB93819.1"/>
    </source>
</evidence>
<dbReference type="InterPro" id="IPR000792">
    <property type="entry name" value="Tscrpt_reg_LuxR_C"/>
</dbReference>
<comment type="caution">
    <text evidence="2">The sequence shown here is derived from an EMBL/GenBank/DDBJ whole genome shotgun (WGS) entry which is preliminary data.</text>
</comment>
<dbReference type="AlphaFoldDB" id="A0A3E1BKG0"/>
<dbReference type="Pfam" id="PF00196">
    <property type="entry name" value="GerE"/>
    <property type="match status" value="1"/>
</dbReference>